<dbReference type="EMBL" id="CP015243">
    <property type="protein sequence ID" value="ANF58319.1"/>
    <property type="molecule type" value="Genomic_DNA"/>
</dbReference>
<organism evidence="6 7">
    <name type="scientific">Halotalea alkalilenta</name>
    <dbReference type="NCBI Taxonomy" id="376489"/>
    <lineage>
        <taxon>Bacteria</taxon>
        <taxon>Pseudomonadati</taxon>
        <taxon>Pseudomonadota</taxon>
        <taxon>Gammaproteobacteria</taxon>
        <taxon>Oceanospirillales</taxon>
        <taxon>Halomonadaceae</taxon>
        <taxon>Halotalea</taxon>
    </lineage>
</organism>
<dbReference type="InterPro" id="IPR036390">
    <property type="entry name" value="WH_DNA-bd_sf"/>
</dbReference>
<dbReference type="Proteomes" id="UP000077875">
    <property type="component" value="Chromosome"/>
</dbReference>
<dbReference type="PANTHER" id="PTHR30537:SF5">
    <property type="entry name" value="HTH-TYPE TRANSCRIPTIONAL ACTIVATOR TTDR-RELATED"/>
    <property type="match status" value="1"/>
</dbReference>
<keyword evidence="4" id="KW-0804">Transcription</keyword>
<dbReference type="GO" id="GO:0006351">
    <property type="term" value="P:DNA-templated transcription"/>
    <property type="evidence" value="ECO:0007669"/>
    <property type="project" value="TreeGrafter"/>
</dbReference>
<comment type="similarity">
    <text evidence="1">Belongs to the LysR transcriptional regulatory family.</text>
</comment>
<dbReference type="GO" id="GO:0003700">
    <property type="term" value="F:DNA-binding transcription factor activity"/>
    <property type="evidence" value="ECO:0007669"/>
    <property type="project" value="InterPro"/>
</dbReference>
<dbReference type="CDD" id="cd08477">
    <property type="entry name" value="PBP2_CrgA_like_8"/>
    <property type="match status" value="1"/>
</dbReference>
<dbReference type="Pfam" id="PF00126">
    <property type="entry name" value="HTH_1"/>
    <property type="match status" value="1"/>
</dbReference>
<dbReference type="SUPFAM" id="SSF46785">
    <property type="entry name" value="Winged helix' DNA-binding domain"/>
    <property type="match status" value="1"/>
</dbReference>
<keyword evidence="7" id="KW-1185">Reference proteome</keyword>
<dbReference type="FunFam" id="1.10.10.10:FF:000001">
    <property type="entry name" value="LysR family transcriptional regulator"/>
    <property type="match status" value="1"/>
</dbReference>
<dbReference type="Pfam" id="PF03466">
    <property type="entry name" value="LysR_substrate"/>
    <property type="match status" value="1"/>
</dbReference>
<dbReference type="PROSITE" id="PS50931">
    <property type="entry name" value="HTH_LYSR"/>
    <property type="match status" value="1"/>
</dbReference>
<name>A0A172YGA9_9GAMM</name>
<reference evidence="6 7" key="1">
    <citation type="submission" date="2016-04" db="EMBL/GenBank/DDBJ databases">
        <title>Complete Genome Sequence of Halotalea alkalilenta IHB B 13600.</title>
        <authorList>
            <person name="Swarnkar M.K."/>
            <person name="Sharma A."/>
            <person name="Kaushal K."/>
            <person name="Soni R."/>
            <person name="Rana S."/>
            <person name="Singh A.K."/>
            <person name="Gulati A."/>
        </authorList>
    </citation>
    <scope>NUCLEOTIDE SEQUENCE [LARGE SCALE GENOMIC DNA]</scope>
    <source>
        <strain evidence="6 7">IHB B 13600</strain>
    </source>
</reference>
<dbReference type="GO" id="GO:0043565">
    <property type="term" value="F:sequence-specific DNA binding"/>
    <property type="evidence" value="ECO:0007669"/>
    <property type="project" value="TreeGrafter"/>
</dbReference>
<dbReference type="Gene3D" id="1.10.10.10">
    <property type="entry name" value="Winged helix-like DNA-binding domain superfamily/Winged helix DNA-binding domain"/>
    <property type="match status" value="1"/>
</dbReference>
<evidence type="ECO:0000256" key="2">
    <source>
        <dbReference type="ARBA" id="ARBA00023015"/>
    </source>
</evidence>
<dbReference type="STRING" id="376489.A5892_13255"/>
<dbReference type="FunFam" id="3.40.190.290:FF:000001">
    <property type="entry name" value="Transcriptional regulator, LysR family"/>
    <property type="match status" value="1"/>
</dbReference>
<feature type="domain" description="HTH lysR-type" evidence="5">
    <location>
        <begin position="1"/>
        <end position="59"/>
    </location>
</feature>
<keyword evidence="3" id="KW-0238">DNA-binding</keyword>
<gene>
    <name evidence="6" type="ORF">A5892_13255</name>
</gene>
<proteinExistence type="inferred from homology"/>
<dbReference type="SUPFAM" id="SSF53850">
    <property type="entry name" value="Periplasmic binding protein-like II"/>
    <property type="match status" value="1"/>
</dbReference>
<evidence type="ECO:0000256" key="4">
    <source>
        <dbReference type="ARBA" id="ARBA00023163"/>
    </source>
</evidence>
<evidence type="ECO:0000256" key="3">
    <source>
        <dbReference type="ARBA" id="ARBA00023125"/>
    </source>
</evidence>
<dbReference type="InterPro" id="IPR005119">
    <property type="entry name" value="LysR_subst-bd"/>
</dbReference>
<keyword evidence="2" id="KW-0805">Transcription regulation</keyword>
<evidence type="ECO:0000256" key="1">
    <source>
        <dbReference type="ARBA" id="ARBA00009437"/>
    </source>
</evidence>
<dbReference type="InterPro" id="IPR036388">
    <property type="entry name" value="WH-like_DNA-bd_sf"/>
</dbReference>
<accession>A0A172YGA9</accession>
<dbReference type="AlphaFoldDB" id="A0A172YGA9"/>
<sequence length="306" mass="33678">MDRLTSMAVFVKAVDLGSFSAAAEALQMSPQLVGKHVRLIEQRLGVRLLNRTTRRQSVTDFGQAFYERSKIILAEVEVAESMAAETRASPTGKLRINAPVSFGMRTLAERLPEYMQRYPQVEVELSLSNRAVDLIDEGYDVVFRVGELSDSGLVARPLAPYRLALCAAPSYLEGRPPLLTPWDLQQHDCLGFAHTELRTHWSFDGPDGRVVVPVPARLMVDHGEPLLCAALAGMGILLQPLELVGSALADGRLVRLLPAYQAPTRPMHVLYAPDRRLTPKLRSFLDFAVSAFGAELTAHDIPGAVR</sequence>
<dbReference type="InterPro" id="IPR058163">
    <property type="entry name" value="LysR-type_TF_proteobact-type"/>
</dbReference>
<evidence type="ECO:0000313" key="6">
    <source>
        <dbReference type="EMBL" id="ANF58319.1"/>
    </source>
</evidence>
<dbReference type="Gene3D" id="3.40.190.290">
    <property type="match status" value="1"/>
</dbReference>
<dbReference type="KEGG" id="haa:A5892_13255"/>
<dbReference type="PANTHER" id="PTHR30537">
    <property type="entry name" value="HTH-TYPE TRANSCRIPTIONAL REGULATOR"/>
    <property type="match status" value="1"/>
</dbReference>
<protein>
    <submittedName>
        <fullName evidence="6">LysR family transcriptional regulator</fullName>
    </submittedName>
</protein>
<evidence type="ECO:0000313" key="7">
    <source>
        <dbReference type="Proteomes" id="UP000077875"/>
    </source>
</evidence>
<dbReference type="InterPro" id="IPR000847">
    <property type="entry name" value="LysR_HTH_N"/>
</dbReference>
<dbReference type="RefSeq" id="WP_064123211.1">
    <property type="nucleotide sequence ID" value="NZ_CP015243.1"/>
</dbReference>
<evidence type="ECO:0000259" key="5">
    <source>
        <dbReference type="PROSITE" id="PS50931"/>
    </source>
</evidence>